<keyword evidence="3" id="KW-1185">Reference proteome</keyword>
<organism evidence="2 3">
    <name type="scientific">Devosia epidermidihirudinis</name>
    <dbReference type="NCBI Taxonomy" id="1293439"/>
    <lineage>
        <taxon>Bacteria</taxon>
        <taxon>Pseudomonadati</taxon>
        <taxon>Pseudomonadota</taxon>
        <taxon>Alphaproteobacteria</taxon>
        <taxon>Hyphomicrobiales</taxon>
        <taxon>Devosiaceae</taxon>
        <taxon>Devosia</taxon>
    </lineage>
</organism>
<dbReference type="Proteomes" id="UP000033411">
    <property type="component" value="Unassembled WGS sequence"/>
</dbReference>
<feature type="domain" description="DUF4037" evidence="1">
    <location>
        <begin position="124"/>
        <end position="209"/>
    </location>
</feature>
<gene>
    <name evidence="2" type="ORF">WH87_14565</name>
</gene>
<sequence>MSIEEDLFASMTPVIANLAEDGNGAVSLGGSRAKQRSDAQSDFDFRVYSDRYKGPVLQQTSAWRQFDATLQSWEAKGLRLDGVWARSYAGVQADLDAWIAGKGQTKTYEWTIWGYHLPTDLAHQQIIVDPNGILARWKEQLAIYPDALRSSLIDQHLEVLRYWANDYHYASKVTRRDLVFLVGLTGKLANAILQVVFAVNRTYYPGDGWNLAIAKDLARLPPDFIARMTAILEPGHDGESWQRQRHALIAVIADLEVLTAE</sequence>
<accession>A0A0F5Q587</accession>
<dbReference type="InterPro" id="IPR025117">
    <property type="entry name" value="DUF4037"/>
</dbReference>
<dbReference type="RefSeq" id="WP_046140834.1">
    <property type="nucleotide sequence ID" value="NZ_LANJ01000044.1"/>
</dbReference>
<dbReference type="PATRIC" id="fig|1293439.3.peg.2970"/>
<evidence type="ECO:0000313" key="3">
    <source>
        <dbReference type="Proteomes" id="UP000033411"/>
    </source>
</evidence>
<dbReference type="AlphaFoldDB" id="A0A0F5Q587"/>
<name>A0A0F5Q587_9HYPH</name>
<evidence type="ECO:0000313" key="2">
    <source>
        <dbReference type="EMBL" id="KKC35806.1"/>
    </source>
</evidence>
<dbReference type="OrthoDB" id="7941745at2"/>
<dbReference type="STRING" id="1293439.WH87_14565"/>
<dbReference type="Pfam" id="PF13228">
    <property type="entry name" value="DUF4037"/>
    <property type="match status" value="1"/>
</dbReference>
<reference evidence="2 3" key="1">
    <citation type="submission" date="2015-03" db="EMBL/GenBank/DDBJ databases">
        <authorList>
            <person name="Lepp D."/>
            <person name="Hassan Y.I."/>
            <person name="Li X.-Z."/>
            <person name="Zhou T."/>
        </authorList>
    </citation>
    <scope>NUCLEOTIDE SEQUENCE [LARGE SCALE GENOMIC DNA]</scope>
    <source>
        <strain evidence="2 3">E84</strain>
    </source>
</reference>
<protein>
    <submittedName>
        <fullName evidence="2">DNA polymerase beta subunit</fullName>
    </submittedName>
</protein>
<dbReference type="EMBL" id="LANJ01000044">
    <property type="protein sequence ID" value="KKC35806.1"/>
    <property type="molecule type" value="Genomic_DNA"/>
</dbReference>
<evidence type="ECO:0000259" key="1">
    <source>
        <dbReference type="Pfam" id="PF13228"/>
    </source>
</evidence>
<proteinExistence type="predicted"/>
<comment type="caution">
    <text evidence="2">The sequence shown here is derived from an EMBL/GenBank/DDBJ whole genome shotgun (WGS) entry which is preliminary data.</text>
</comment>